<dbReference type="AlphaFoldDB" id="A0A0B1TKI7"/>
<dbReference type="Proteomes" id="UP000053660">
    <property type="component" value="Unassembled WGS sequence"/>
</dbReference>
<protein>
    <recommendedName>
        <fullName evidence="7">Major sperm protein</fullName>
    </recommendedName>
</protein>
<gene>
    <name evidence="9" type="ORF">OESDEN_01958</name>
</gene>
<dbReference type="InterPro" id="IPR008962">
    <property type="entry name" value="PapD-like_sf"/>
</dbReference>
<dbReference type="Gene3D" id="2.60.40.10">
    <property type="entry name" value="Immunoglobulins"/>
    <property type="match status" value="1"/>
</dbReference>
<sequence length="145" mass="16797">METDDFYKLREGPGIENASLYPPVNIHEMLFAPLDKLVFNSPFDFDHVTYHMTVMNNTIHPVAFVIKANCIPRVIAYPAHGILKSKQKINVAVTMKKFDHEVYGENDRLVYEWVVLKEMVEEFKPVLLDTNGIVRRKTILIEYNG</sequence>
<evidence type="ECO:0000256" key="1">
    <source>
        <dbReference type="ARBA" id="ARBA00004245"/>
    </source>
</evidence>
<proteinExistence type="predicted"/>
<organism evidence="9 10">
    <name type="scientific">Oesophagostomum dentatum</name>
    <name type="common">Nodular worm</name>
    <dbReference type="NCBI Taxonomy" id="61180"/>
    <lineage>
        <taxon>Eukaryota</taxon>
        <taxon>Metazoa</taxon>
        <taxon>Ecdysozoa</taxon>
        <taxon>Nematoda</taxon>
        <taxon>Chromadorea</taxon>
        <taxon>Rhabditida</taxon>
        <taxon>Rhabditina</taxon>
        <taxon>Rhabditomorpha</taxon>
        <taxon>Strongyloidea</taxon>
        <taxon>Strongylidae</taxon>
        <taxon>Oesophagostomum</taxon>
    </lineage>
</organism>
<dbReference type="InterPro" id="IPR013783">
    <property type="entry name" value="Ig-like_fold"/>
</dbReference>
<keyword evidence="4" id="KW-0966">Cell projection</keyword>
<dbReference type="PANTHER" id="PTHR22920">
    <property type="entry name" value="MAJOR SPERM PROTEIN"/>
    <property type="match status" value="1"/>
</dbReference>
<dbReference type="OrthoDB" id="5784816at2759"/>
<evidence type="ECO:0000256" key="5">
    <source>
        <dbReference type="ARBA" id="ARBA00037744"/>
    </source>
</evidence>
<comment type="subcellular location">
    <subcellularLocation>
        <location evidence="6">Cell projection</location>
        <location evidence="6">Pseudopodium</location>
    </subcellularLocation>
    <subcellularLocation>
        <location evidence="1">Cytoplasm</location>
        <location evidence="1">Cytoskeleton</location>
    </subcellularLocation>
</comment>
<keyword evidence="10" id="KW-1185">Reference proteome</keyword>
<evidence type="ECO:0000256" key="2">
    <source>
        <dbReference type="ARBA" id="ARBA00022490"/>
    </source>
</evidence>
<dbReference type="GO" id="GO:0005856">
    <property type="term" value="C:cytoskeleton"/>
    <property type="evidence" value="ECO:0007669"/>
    <property type="project" value="UniProtKB-SubCell"/>
</dbReference>
<evidence type="ECO:0000256" key="7">
    <source>
        <dbReference type="RuleBase" id="RU003425"/>
    </source>
</evidence>
<evidence type="ECO:0000256" key="6">
    <source>
        <dbReference type="ARBA" id="ARBA00037818"/>
    </source>
</evidence>
<keyword evidence="2" id="KW-0963">Cytoplasm</keyword>
<dbReference type="EMBL" id="KN549363">
    <property type="protein sequence ID" value="KHJ98058.1"/>
    <property type="molecule type" value="Genomic_DNA"/>
</dbReference>
<feature type="domain" description="MSP" evidence="8">
    <location>
        <begin position="28"/>
        <end position="144"/>
    </location>
</feature>
<evidence type="ECO:0000313" key="10">
    <source>
        <dbReference type="Proteomes" id="UP000053660"/>
    </source>
</evidence>
<evidence type="ECO:0000256" key="3">
    <source>
        <dbReference type="ARBA" id="ARBA00023212"/>
    </source>
</evidence>
<dbReference type="InterPro" id="IPR000535">
    <property type="entry name" value="MSP_dom"/>
</dbReference>
<dbReference type="PANTHER" id="PTHR22920:SF21">
    <property type="entry name" value="MAJOR SPERM PROTEIN"/>
    <property type="match status" value="1"/>
</dbReference>
<accession>A0A0B1TKI7</accession>
<evidence type="ECO:0000259" key="8">
    <source>
        <dbReference type="PROSITE" id="PS50202"/>
    </source>
</evidence>
<dbReference type="GO" id="GO:0031143">
    <property type="term" value="C:pseudopodium"/>
    <property type="evidence" value="ECO:0007669"/>
    <property type="project" value="UniProtKB-SubCell"/>
</dbReference>
<dbReference type="PROSITE" id="PS50202">
    <property type="entry name" value="MSP"/>
    <property type="match status" value="1"/>
</dbReference>
<evidence type="ECO:0000256" key="4">
    <source>
        <dbReference type="ARBA" id="ARBA00023273"/>
    </source>
</evidence>
<comment type="function">
    <text evidence="5 7">Central component in molecular interactions underlying sperm crawling. Forms an extensive filament system that extends from sperm villipoda, along the leading edge of the pseudopod.</text>
</comment>
<keyword evidence="3 7" id="KW-0206">Cytoskeleton</keyword>
<dbReference type="Pfam" id="PF00635">
    <property type="entry name" value="Motile_Sperm"/>
    <property type="match status" value="1"/>
</dbReference>
<reference evidence="9 10" key="1">
    <citation type="submission" date="2014-03" db="EMBL/GenBank/DDBJ databases">
        <title>Draft genome of the hookworm Oesophagostomum dentatum.</title>
        <authorList>
            <person name="Mitreva M."/>
        </authorList>
    </citation>
    <scope>NUCLEOTIDE SEQUENCE [LARGE SCALE GENOMIC DNA]</scope>
    <source>
        <strain evidence="9 10">OD-Hann</strain>
    </source>
</reference>
<dbReference type="InterPro" id="IPR051155">
    <property type="entry name" value="Nematode_MSP"/>
</dbReference>
<evidence type="ECO:0000313" key="9">
    <source>
        <dbReference type="EMBL" id="KHJ98058.1"/>
    </source>
</evidence>
<dbReference type="SUPFAM" id="SSF49354">
    <property type="entry name" value="PapD-like"/>
    <property type="match status" value="1"/>
</dbReference>
<name>A0A0B1TKI7_OESDE</name>